<feature type="transmembrane region" description="Helical" evidence="1">
    <location>
        <begin position="296"/>
        <end position="316"/>
    </location>
</feature>
<feature type="transmembrane region" description="Helical" evidence="1">
    <location>
        <begin position="100"/>
        <end position="124"/>
    </location>
</feature>
<reference evidence="2 3" key="1">
    <citation type="submission" date="2015-11" db="EMBL/GenBank/DDBJ databases">
        <title>Permanent draft genome of Psychrobacter piscatorii LQ58.</title>
        <authorList>
            <person name="Zhou M."/>
            <person name="Dong B."/>
            <person name="Liu Q."/>
        </authorList>
    </citation>
    <scope>NUCLEOTIDE SEQUENCE [LARGE SCALE GENOMIC DNA]</scope>
    <source>
        <strain evidence="2 3">LQ58</strain>
    </source>
</reference>
<keyword evidence="1" id="KW-0472">Membrane</keyword>
<feature type="transmembrane region" description="Helical" evidence="1">
    <location>
        <begin position="349"/>
        <end position="371"/>
    </location>
</feature>
<comment type="caution">
    <text evidence="2">The sequence shown here is derived from an EMBL/GenBank/DDBJ whole genome shotgun (WGS) entry which is preliminary data.</text>
</comment>
<dbReference type="RefSeq" id="WP_058024145.1">
    <property type="nucleotide sequence ID" value="NZ_LNDJ01000052.1"/>
</dbReference>
<feature type="transmembrane region" description="Helical" evidence="1">
    <location>
        <begin position="136"/>
        <end position="154"/>
    </location>
</feature>
<dbReference type="AlphaFoldDB" id="A0A0T6DSN7"/>
<dbReference type="EMBL" id="LNDJ01000052">
    <property type="protein sequence ID" value="KRU23001.1"/>
    <property type="molecule type" value="Genomic_DNA"/>
</dbReference>
<keyword evidence="1" id="KW-1133">Transmembrane helix</keyword>
<dbReference type="Proteomes" id="UP000051202">
    <property type="component" value="Unassembled WGS sequence"/>
</dbReference>
<feature type="transmembrane region" description="Helical" evidence="1">
    <location>
        <begin position="20"/>
        <end position="39"/>
    </location>
</feature>
<keyword evidence="1" id="KW-0812">Transmembrane</keyword>
<accession>A0A0T6DSN7</accession>
<dbReference type="Pfam" id="PF02667">
    <property type="entry name" value="SCFA_trans"/>
    <property type="match status" value="1"/>
</dbReference>
<feature type="transmembrane region" description="Helical" evidence="1">
    <location>
        <begin position="243"/>
        <end position="260"/>
    </location>
</feature>
<organism evidence="2 3">
    <name type="scientific">Psychrobacter piscatorii</name>
    <dbReference type="NCBI Taxonomy" id="554343"/>
    <lineage>
        <taxon>Bacteria</taxon>
        <taxon>Pseudomonadati</taxon>
        <taxon>Pseudomonadota</taxon>
        <taxon>Gammaproteobacteria</taxon>
        <taxon>Moraxellales</taxon>
        <taxon>Moraxellaceae</taxon>
        <taxon>Psychrobacter</taxon>
    </lineage>
</organism>
<keyword evidence="3" id="KW-1185">Reference proteome</keyword>
<dbReference type="STRING" id="554343.AS194_00765"/>
<protein>
    <submittedName>
        <fullName evidence="2">Short-chain fatty acid transporter</fullName>
    </submittedName>
</protein>
<feature type="transmembrane region" description="Helical" evidence="1">
    <location>
        <begin position="266"/>
        <end position="284"/>
    </location>
</feature>
<gene>
    <name evidence="2" type="ORF">AS194_00765</name>
</gene>
<dbReference type="PANTHER" id="PTHR41983">
    <property type="entry name" value="SHORT-CHAIN FATTY ACID TRANSPORTER-RELATED"/>
    <property type="match status" value="1"/>
</dbReference>
<evidence type="ECO:0000313" key="2">
    <source>
        <dbReference type="EMBL" id="KRU23001.1"/>
    </source>
</evidence>
<dbReference type="GO" id="GO:0005886">
    <property type="term" value="C:plasma membrane"/>
    <property type="evidence" value="ECO:0007669"/>
    <property type="project" value="TreeGrafter"/>
</dbReference>
<proteinExistence type="predicted"/>
<sequence>MFSAITNVSVQLVNRYLPSPFVFSIVLTLIAFAVGLAITGQDMIAMAGHWGNGLWSLHSFAMQMALILVTGYAFASAPFIQRLLDNLASRVHSPTTAIIVSTLVGLVSSWINWGFGLIIGAIFAKALAKKVANVDYPLLVAAAYSGFVIWHGGFSGSIPLTLSSGGDTLLTLSGNTMTEAVPLSQTVFAGYNLLIVGLLIVILPLLNRFMHPKNPTVIDPKLIKEVIYVAPQRNTPAQKLDDSRIIAVILLALAMMYYISEFGNNGFNLGLNIVIGLFLFIGLLSHGTLERYYRAVHSGIGGITGIVLLFPFYGGIMGIMTGANADGISISTQVTEFFVNSASADSFPIFAFLSAGLVNVFVPSGGGQFAVQGPVMIPAGIELGVSPATTAMAIAWGDAWTNMIQPFWALPLLGIAGLDARAIMGYCLIVLAVSGAVIMGVFWLVV</sequence>
<feature type="transmembrane region" description="Helical" evidence="1">
    <location>
        <begin position="423"/>
        <end position="445"/>
    </location>
</feature>
<dbReference type="InterPro" id="IPR006160">
    <property type="entry name" value="SCFA_transpt_AtoE"/>
</dbReference>
<evidence type="ECO:0000256" key="1">
    <source>
        <dbReference type="SAM" id="Phobius"/>
    </source>
</evidence>
<feature type="transmembrane region" description="Helical" evidence="1">
    <location>
        <begin position="60"/>
        <end position="80"/>
    </location>
</feature>
<evidence type="ECO:0000313" key="3">
    <source>
        <dbReference type="Proteomes" id="UP000051202"/>
    </source>
</evidence>
<name>A0A0T6DSN7_9GAMM</name>
<feature type="transmembrane region" description="Helical" evidence="1">
    <location>
        <begin position="383"/>
        <end position="403"/>
    </location>
</feature>
<dbReference type="PANTHER" id="PTHR41983:SF2">
    <property type="entry name" value="SHORT-CHAIN FATTY ACID TRANSPORTER-RELATED"/>
    <property type="match status" value="1"/>
</dbReference>
<feature type="transmembrane region" description="Helical" evidence="1">
    <location>
        <begin position="187"/>
        <end position="206"/>
    </location>
</feature>